<reference evidence="21" key="1">
    <citation type="submission" date="2009-01" db="EMBL/GenBank/DDBJ databases">
        <title>Complete sequence of chromosome Cyanothece sp. PCC 7425.</title>
        <authorList>
            <consortium name="US DOE Joint Genome Institute"/>
            <person name="Lucas S."/>
            <person name="Copeland A."/>
            <person name="Lapidus A."/>
            <person name="Glavina del Rio T."/>
            <person name="Dalin E."/>
            <person name="Tice H."/>
            <person name="Bruce D."/>
            <person name="Goodwin L."/>
            <person name="Pitluck S."/>
            <person name="Sims D."/>
            <person name="Meineke L."/>
            <person name="Brettin T."/>
            <person name="Detter J.C."/>
            <person name="Han C."/>
            <person name="Larimer F."/>
            <person name="Land M."/>
            <person name="Hauser L."/>
            <person name="Kyrpides N."/>
            <person name="Ovchinnikova G."/>
            <person name="Liberton M."/>
            <person name="Stoeckel J."/>
            <person name="Banerjee A."/>
            <person name="Singh A."/>
            <person name="Page L."/>
            <person name="Sato H."/>
            <person name="Zhao L."/>
            <person name="Sherman L."/>
            <person name="Pakrasi H."/>
            <person name="Richardson P."/>
        </authorList>
    </citation>
    <scope>NUCLEOTIDE SEQUENCE</scope>
    <source>
        <strain evidence="21">PCC 7425</strain>
    </source>
</reference>
<dbReference type="EC" id="2.7.13.3" evidence="4"/>
<dbReference type="InterPro" id="IPR038318">
    <property type="entry name" value="KdpD_sf"/>
</dbReference>
<dbReference type="CDD" id="cd00082">
    <property type="entry name" value="HisKA"/>
    <property type="match status" value="1"/>
</dbReference>
<dbReference type="PANTHER" id="PTHR43547">
    <property type="entry name" value="TWO-COMPONENT HISTIDINE KINASE"/>
    <property type="match status" value="1"/>
</dbReference>
<keyword evidence="16" id="KW-0175">Coiled coil</keyword>
<evidence type="ECO:0000256" key="12">
    <source>
        <dbReference type="ARBA" id="ARBA00023012"/>
    </source>
</evidence>
<dbReference type="PROSITE" id="PS50110">
    <property type="entry name" value="RESPONSE_REGULATORY"/>
    <property type="match status" value="1"/>
</dbReference>
<keyword evidence="12" id="KW-0902">Two-component regulatory system</keyword>
<feature type="domain" description="Histidine kinase" evidence="18">
    <location>
        <begin position="412"/>
        <end position="649"/>
    </location>
</feature>
<dbReference type="SUPFAM" id="SSF55785">
    <property type="entry name" value="PYP-like sensor domain (PAS domain)"/>
    <property type="match status" value="2"/>
</dbReference>
<proteinExistence type="inferred from homology"/>
<dbReference type="STRING" id="395961.Cyan7425_3270"/>
<dbReference type="PROSITE" id="PS50112">
    <property type="entry name" value="PAS"/>
    <property type="match status" value="1"/>
</dbReference>
<keyword evidence="7 17" id="KW-0812">Transmembrane</keyword>
<dbReference type="EMBL" id="CP001344">
    <property type="protein sequence ID" value="ACL45595.1"/>
    <property type="molecule type" value="Genomic_DNA"/>
</dbReference>
<dbReference type="KEGG" id="cyn:Cyan7425_3270"/>
<dbReference type="SMART" id="SM00388">
    <property type="entry name" value="HisKA"/>
    <property type="match status" value="1"/>
</dbReference>
<feature type="domain" description="Response regulatory" evidence="19">
    <location>
        <begin position="671"/>
        <end position="789"/>
    </location>
</feature>
<evidence type="ECO:0000256" key="6">
    <source>
        <dbReference type="ARBA" id="ARBA00022679"/>
    </source>
</evidence>
<evidence type="ECO:0000256" key="8">
    <source>
        <dbReference type="ARBA" id="ARBA00022741"/>
    </source>
</evidence>
<dbReference type="Gene3D" id="3.30.565.10">
    <property type="entry name" value="Histidine kinase-like ATPase, C-terminal domain"/>
    <property type="match status" value="1"/>
</dbReference>
<dbReference type="Gene3D" id="1.10.287.130">
    <property type="match status" value="1"/>
</dbReference>
<dbReference type="Pfam" id="PF08448">
    <property type="entry name" value="PAS_4"/>
    <property type="match status" value="2"/>
</dbReference>
<evidence type="ECO:0000259" key="18">
    <source>
        <dbReference type="PROSITE" id="PS50109"/>
    </source>
</evidence>
<evidence type="ECO:0000313" key="21">
    <source>
        <dbReference type="EMBL" id="ACL45595.1"/>
    </source>
</evidence>
<dbReference type="InterPro" id="IPR036097">
    <property type="entry name" value="HisK_dim/P_sf"/>
</dbReference>
<accession>B8HP08</accession>
<keyword evidence="8" id="KW-0547">Nucleotide-binding</keyword>
<evidence type="ECO:0000256" key="3">
    <source>
        <dbReference type="ARBA" id="ARBA00006402"/>
    </source>
</evidence>
<dbReference type="HOGENOM" id="CLU_000445_114_15_3"/>
<dbReference type="SMART" id="SM00448">
    <property type="entry name" value="REC"/>
    <property type="match status" value="1"/>
</dbReference>
<dbReference type="InterPro" id="IPR005467">
    <property type="entry name" value="His_kinase_dom"/>
</dbReference>
<feature type="domain" description="PAS" evidence="20">
    <location>
        <begin position="142"/>
        <end position="212"/>
    </location>
</feature>
<dbReference type="CDD" id="cd16922">
    <property type="entry name" value="HATPase_EvgS-ArcB-TorS-like"/>
    <property type="match status" value="1"/>
</dbReference>
<keyword evidence="5 15" id="KW-0597">Phosphoprotein</keyword>
<feature type="coiled-coil region" evidence="16">
    <location>
        <begin position="378"/>
        <end position="405"/>
    </location>
</feature>
<evidence type="ECO:0000256" key="15">
    <source>
        <dbReference type="PROSITE-ProRule" id="PRU00169"/>
    </source>
</evidence>
<dbReference type="InterPro" id="IPR025201">
    <property type="entry name" value="KdpD_TM"/>
</dbReference>
<sequence length="796" mass="88668">MTSRNIGLKLDRTVLTGERLLPYGIALGSVALSLGISLQLGSLIKPMPASLFFLAVMVSAWYGGLKPGLVATVVSTFAISYYFIPPYGSLRITDLHTLFRLGVFVLVALLTSSLNESRRIALRHAEIMRRRSEAAQEEVQATKQHLERVLCSIHDGFYVLDRHWRYTYVNDRYCEMAGMQREAILGENLWQLFPDGVDTLFDHHLQRAIDKQIPLQFEYFYGAWQRWYEHRVYPSPDGITVFVNEITDHKQVQVALRQSQERFRISQELSLDAFTILNSVRDQTGTIVDFVWIYANPKAAEILQYSVDQLIGQRLLDLLPGNQTNSDLFDRYVRVVETGEPHDIELAYNSEGISGWFRNMAVKLEDGVAIFFSDITDRKQAEAERERLLKEAQAARAEAEAANRIKDEFLAVLSHELRSPLNPILGWTQLMQSQRFDAAKTTEALAAIERNAKLQTQLIDDLLDVAKILRGKMSLNRVPVNLMFVIKAAIDIVMTAAVAKSIQLHSELAQIGAVYGDAGRLQQVIWNLLSNAIKFTPAGGRVEIRLKRVEQQLYQPQPNSLPSIHPLPTTPYAHITVSDTGKGINPNFLPYIFESFHQEDASITRKYGGLGLGLAIVRYLVEAHGGTVTAESPGEGQGATFTVCLPLLDAEPDIHQTDSPSEPELDLSGIRVLTVDDQPDTGELLNVVLTQYGANVLTVTSAAEVLPALASFQPDVFVSDIGMPEVDGYTLLQQIRLLPPEQGGQVPAIALTAYAGELNYQRAMAVGFQRHLSKPVEPKVIAREIASLIVKRTAAQ</sequence>
<dbReference type="SMART" id="SM00091">
    <property type="entry name" value="PAS"/>
    <property type="match status" value="2"/>
</dbReference>
<dbReference type="SMART" id="SM00387">
    <property type="entry name" value="HATPase_c"/>
    <property type="match status" value="1"/>
</dbReference>
<keyword evidence="11 17" id="KW-1133">Transmembrane helix</keyword>
<comment type="similarity">
    <text evidence="3">In the N-terminal section; belongs to the phytochrome family.</text>
</comment>
<dbReference type="InterPro" id="IPR035965">
    <property type="entry name" value="PAS-like_dom_sf"/>
</dbReference>
<evidence type="ECO:0000256" key="7">
    <source>
        <dbReference type="ARBA" id="ARBA00022692"/>
    </source>
</evidence>
<dbReference type="InterPro" id="IPR036890">
    <property type="entry name" value="HATPase_C_sf"/>
</dbReference>
<evidence type="ECO:0000256" key="2">
    <source>
        <dbReference type="ARBA" id="ARBA00004141"/>
    </source>
</evidence>
<dbReference type="InterPro" id="IPR000014">
    <property type="entry name" value="PAS"/>
</dbReference>
<dbReference type="OrthoDB" id="5555607at2"/>
<dbReference type="GO" id="GO:0016020">
    <property type="term" value="C:membrane"/>
    <property type="evidence" value="ECO:0007669"/>
    <property type="project" value="UniProtKB-SubCell"/>
</dbReference>
<organism evidence="21">
    <name type="scientific">Cyanothece sp. (strain PCC 7425 / ATCC 29141)</name>
    <dbReference type="NCBI Taxonomy" id="395961"/>
    <lineage>
        <taxon>Bacteria</taxon>
        <taxon>Bacillati</taxon>
        <taxon>Cyanobacteriota</taxon>
        <taxon>Cyanophyceae</taxon>
        <taxon>Gomontiellales</taxon>
        <taxon>Cyanothecaceae</taxon>
        <taxon>Cyanothece</taxon>
    </lineage>
</organism>
<evidence type="ECO:0000256" key="11">
    <source>
        <dbReference type="ARBA" id="ARBA00022989"/>
    </source>
</evidence>
<evidence type="ECO:0000256" key="13">
    <source>
        <dbReference type="ARBA" id="ARBA00023136"/>
    </source>
</evidence>
<dbReference type="InterPro" id="IPR013656">
    <property type="entry name" value="PAS_4"/>
</dbReference>
<dbReference type="InterPro" id="IPR003661">
    <property type="entry name" value="HisK_dim/P_dom"/>
</dbReference>
<dbReference type="AlphaFoldDB" id="B8HP08"/>
<dbReference type="Pfam" id="PF00072">
    <property type="entry name" value="Response_reg"/>
    <property type="match status" value="1"/>
</dbReference>
<dbReference type="InterPro" id="IPR001789">
    <property type="entry name" value="Sig_transdc_resp-reg_receiver"/>
</dbReference>
<dbReference type="Pfam" id="PF13493">
    <property type="entry name" value="DUF4118"/>
    <property type="match status" value="1"/>
</dbReference>
<dbReference type="PANTHER" id="PTHR43547:SF2">
    <property type="entry name" value="HYBRID SIGNAL TRANSDUCTION HISTIDINE KINASE C"/>
    <property type="match status" value="1"/>
</dbReference>
<gene>
    <name evidence="21" type="ordered locus">Cyan7425_3270</name>
</gene>
<evidence type="ECO:0000259" key="20">
    <source>
        <dbReference type="PROSITE" id="PS50112"/>
    </source>
</evidence>
<evidence type="ECO:0000256" key="1">
    <source>
        <dbReference type="ARBA" id="ARBA00000085"/>
    </source>
</evidence>
<dbReference type="Pfam" id="PF00512">
    <property type="entry name" value="HisKA"/>
    <property type="match status" value="1"/>
</dbReference>
<evidence type="ECO:0000256" key="4">
    <source>
        <dbReference type="ARBA" id="ARBA00012438"/>
    </source>
</evidence>
<dbReference type="InterPro" id="IPR003594">
    <property type="entry name" value="HATPase_dom"/>
</dbReference>
<evidence type="ECO:0000256" key="10">
    <source>
        <dbReference type="ARBA" id="ARBA00022840"/>
    </source>
</evidence>
<dbReference type="Gene3D" id="3.40.50.2300">
    <property type="match status" value="1"/>
</dbReference>
<evidence type="ECO:0000256" key="17">
    <source>
        <dbReference type="SAM" id="Phobius"/>
    </source>
</evidence>
<dbReference type="SUPFAM" id="SSF52172">
    <property type="entry name" value="CheY-like"/>
    <property type="match status" value="1"/>
</dbReference>
<dbReference type="PROSITE" id="PS50109">
    <property type="entry name" value="HIS_KIN"/>
    <property type="match status" value="1"/>
</dbReference>
<evidence type="ECO:0000259" key="19">
    <source>
        <dbReference type="PROSITE" id="PS50110"/>
    </source>
</evidence>
<evidence type="ECO:0000256" key="9">
    <source>
        <dbReference type="ARBA" id="ARBA00022777"/>
    </source>
</evidence>
<dbReference type="GO" id="GO:0005524">
    <property type="term" value="F:ATP binding"/>
    <property type="evidence" value="ECO:0007669"/>
    <property type="project" value="UniProtKB-KW"/>
</dbReference>
<dbReference type="Gene3D" id="3.30.450.20">
    <property type="entry name" value="PAS domain"/>
    <property type="match status" value="2"/>
</dbReference>
<keyword evidence="13 17" id="KW-0472">Membrane</keyword>
<feature type="transmembrane region" description="Helical" evidence="17">
    <location>
        <begin position="51"/>
        <end position="84"/>
    </location>
</feature>
<dbReference type="Gene3D" id="1.20.120.620">
    <property type="entry name" value="Backbone structure of the membrane domain of e. Coli histidine kinase receptor kdpd"/>
    <property type="match status" value="1"/>
</dbReference>
<dbReference type="Pfam" id="PF02518">
    <property type="entry name" value="HATPase_c"/>
    <property type="match status" value="1"/>
</dbReference>
<feature type="transmembrane region" description="Helical" evidence="17">
    <location>
        <begin position="96"/>
        <end position="114"/>
    </location>
</feature>
<dbReference type="eggNOG" id="COG2205">
    <property type="taxonomic scope" value="Bacteria"/>
</dbReference>
<dbReference type="eggNOG" id="COG0784">
    <property type="taxonomic scope" value="Bacteria"/>
</dbReference>
<dbReference type="GO" id="GO:0000155">
    <property type="term" value="F:phosphorelay sensor kinase activity"/>
    <property type="evidence" value="ECO:0007669"/>
    <property type="project" value="InterPro"/>
</dbReference>
<comment type="catalytic activity">
    <reaction evidence="1">
        <text>ATP + protein L-histidine = ADP + protein N-phospho-L-histidine.</text>
        <dbReference type="EC" id="2.7.13.3"/>
    </reaction>
</comment>
<dbReference type="PRINTS" id="PR00344">
    <property type="entry name" value="BCTRLSENSOR"/>
</dbReference>
<protein>
    <recommendedName>
        <fullName evidence="14">Circadian input-output histidine kinase CikA</fullName>
        <ecNumber evidence="4">2.7.13.3</ecNumber>
    </recommendedName>
</protein>
<dbReference type="CDD" id="cd17580">
    <property type="entry name" value="REC_2_DhkD-like"/>
    <property type="match status" value="1"/>
</dbReference>
<feature type="transmembrane region" description="Helical" evidence="17">
    <location>
        <begin position="20"/>
        <end position="44"/>
    </location>
</feature>
<evidence type="ECO:0000256" key="16">
    <source>
        <dbReference type="SAM" id="Coils"/>
    </source>
</evidence>
<dbReference type="SUPFAM" id="SSF55874">
    <property type="entry name" value="ATPase domain of HSP90 chaperone/DNA topoisomerase II/histidine kinase"/>
    <property type="match status" value="1"/>
</dbReference>
<evidence type="ECO:0000256" key="14">
    <source>
        <dbReference type="ARBA" id="ARBA00074306"/>
    </source>
</evidence>
<evidence type="ECO:0000256" key="5">
    <source>
        <dbReference type="ARBA" id="ARBA00022553"/>
    </source>
</evidence>
<comment type="subcellular location">
    <subcellularLocation>
        <location evidence="2">Membrane</location>
        <topology evidence="2">Multi-pass membrane protein</topology>
    </subcellularLocation>
</comment>
<keyword evidence="10" id="KW-0067">ATP-binding</keyword>
<dbReference type="FunFam" id="3.30.565.10:FF:000010">
    <property type="entry name" value="Sensor histidine kinase RcsC"/>
    <property type="match status" value="1"/>
</dbReference>
<dbReference type="InterPro" id="IPR004358">
    <property type="entry name" value="Sig_transdc_His_kin-like_C"/>
</dbReference>
<dbReference type="SUPFAM" id="SSF47384">
    <property type="entry name" value="Homodimeric domain of signal transducing histidine kinase"/>
    <property type="match status" value="1"/>
</dbReference>
<keyword evidence="6 21" id="KW-0808">Transferase</keyword>
<name>B8HP08_CYAP4</name>
<keyword evidence="9 21" id="KW-0418">Kinase</keyword>
<feature type="modified residue" description="4-aspartylphosphate" evidence="15">
    <location>
        <position position="720"/>
    </location>
</feature>
<dbReference type="CDD" id="cd00130">
    <property type="entry name" value="PAS"/>
    <property type="match status" value="2"/>
</dbReference>
<dbReference type="InterPro" id="IPR011006">
    <property type="entry name" value="CheY-like_superfamily"/>
</dbReference>
<dbReference type="NCBIfam" id="TIGR00229">
    <property type="entry name" value="sensory_box"/>
    <property type="match status" value="2"/>
</dbReference>